<comment type="subcellular location">
    <subcellularLocation>
        <location evidence="1 7">Cell membrane</location>
        <topology evidence="1 7">Multi-pass membrane protein</topology>
    </subcellularLocation>
</comment>
<dbReference type="PANTHER" id="PTHR43744:SF12">
    <property type="entry name" value="ABC TRANSPORTER PERMEASE PROTEIN MG189-RELATED"/>
    <property type="match status" value="1"/>
</dbReference>
<dbReference type="Gene3D" id="1.10.3720.10">
    <property type="entry name" value="MetI-like"/>
    <property type="match status" value="1"/>
</dbReference>
<dbReference type="AlphaFoldDB" id="A0A7Z0D6W9"/>
<evidence type="ECO:0000256" key="2">
    <source>
        <dbReference type="ARBA" id="ARBA00022448"/>
    </source>
</evidence>
<feature type="transmembrane region" description="Helical" evidence="7">
    <location>
        <begin position="146"/>
        <end position="165"/>
    </location>
</feature>
<feature type="domain" description="ABC transmembrane type-1" evidence="8">
    <location>
        <begin position="75"/>
        <end position="265"/>
    </location>
</feature>
<feature type="transmembrane region" description="Helical" evidence="7">
    <location>
        <begin position="186"/>
        <end position="208"/>
    </location>
</feature>
<proteinExistence type="inferred from homology"/>
<dbReference type="GO" id="GO:0005886">
    <property type="term" value="C:plasma membrane"/>
    <property type="evidence" value="ECO:0007669"/>
    <property type="project" value="UniProtKB-SubCell"/>
</dbReference>
<keyword evidence="3" id="KW-1003">Cell membrane</keyword>
<organism evidence="9 10">
    <name type="scientific">Naumannella cuiyingiana</name>
    <dbReference type="NCBI Taxonomy" id="1347891"/>
    <lineage>
        <taxon>Bacteria</taxon>
        <taxon>Bacillati</taxon>
        <taxon>Actinomycetota</taxon>
        <taxon>Actinomycetes</taxon>
        <taxon>Propionibacteriales</taxon>
        <taxon>Propionibacteriaceae</taxon>
        <taxon>Naumannella</taxon>
    </lineage>
</organism>
<keyword evidence="10" id="KW-1185">Reference proteome</keyword>
<feature type="transmembrane region" description="Helical" evidence="7">
    <location>
        <begin position="112"/>
        <end position="134"/>
    </location>
</feature>
<keyword evidence="5 7" id="KW-1133">Transmembrane helix</keyword>
<evidence type="ECO:0000256" key="5">
    <source>
        <dbReference type="ARBA" id="ARBA00022989"/>
    </source>
</evidence>
<accession>A0A7Z0D6W9</accession>
<keyword evidence="6 7" id="KW-0472">Membrane</keyword>
<feature type="transmembrane region" description="Helical" evidence="7">
    <location>
        <begin position="15"/>
        <end position="34"/>
    </location>
</feature>
<evidence type="ECO:0000256" key="3">
    <source>
        <dbReference type="ARBA" id="ARBA00022475"/>
    </source>
</evidence>
<comment type="caution">
    <text evidence="9">The sequence shown here is derived from an EMBL/GenBank/DDBJ whole genome shotgun (WGS) entry which is preliminary data.</text>
</comment>
<dbReference type="Proteomes" id="UP000527616">
    <property type="component" value="Unassembled WGS sequence"/>
</dbReference>
<evidence type="ECO:0000313" key="9">
    <source>
        <dbReference type="EMBL" id="NYI69989.1"/>
    </source>
</evidence>
<reference evidence="9 10" key="1">
    <citation type="submission" date="2020-07" db="EMBL/GenBank/DDBJ databases">
        <title>Sequencing the genomes of 1000 actinobacteria strains.</title>
        <authorList>
            <person name="Klenk H.-P."/>
        </authorList>
    </citation>
    <scope>NUCLEOTIDE SEQUENCE [LARGE SCALE GENOMIC DNA]</scope>
    <source>
        <strain evidence="9 10">DSM 103164</strain>
    </source>
</reference>
<feature type="transmembrane region" description="Helical" evidence="7">
    <location>
        <begin position="244"/>
        <end position="265"/>
    </location>
</feature>
<dbReference type="Pfam" id="PF00528">
    <property type="entry name" value="BPD_transp_1"/>
    <property type="match status" value="1"/>
</dbReference>
<dbReference type="PROSITE" id="PS50928">
    <property type="entry name" value="ABC_TM1"/>
    <property type="match status" value="1"/>
</dbReference>
<dbReference type="InterPro" id="IPR035906">
    <property type="entry name" value="MetI-like_sf"/>
</dbReference>
<dbReference type="SUPFAM" id="SSF161098">
    <property type="entry name" value="MetI-like"/>
    <property type="match status" value="1"/>
</dbReference>
<dbReference type="PANTHER" id="PTHR43744">
    <property type="entry name" value="ABC TRANSPORTER PERMEASE PROTEIN MG189-RELATED-RELATED"/>
    <property type="match status" value="1"/>
</dbReference>
<evidence type="ECO:0000256" key="6">
    <source>
        <dbReference type="ARBA" id="ARBA00023136"/>
    </source>
</evidence>
<evidence type="ECO:0000259" key="8">
    <source>
        <dbReference type="PROSITE" id="PS50928"/>
    </source>
</evidence>
<dbReference type="GO" id="GO:0055085">
    <property type="term" value="P:transmembrane transport"/>
    <property type="evidence" value="ECO:0007669"/>
    <property type="project" value="InterPro"/>
</dbReference>
<gene>
    <name evidence="9" type="ORF">GGQ54_000549</name>
</gene>
<dbReference type="CDD" id="cd06261">
    <property type="entry name" value="TM_PBP2"/>
    <property type="match status" value="1"/>
</dbReference>
<evidence type="ECO:0000256" key="7">
    <source>
        <dbReference type="RuleBase" id="RU363032"/>
    </source>
</evidence>
<keyword evidence="9" id="KW-0762">Sugar transport</keyword>
<dbReference type="InterPro" id="IPR000515">
    <property type="entry name" value="MetI-like"/>
</dbReference>
<comment type="similarity">
    <text evidence="7">Belongs to the binding-protein-dependent transport system permease family.</text>
</comment>
<dbReference type="RefSeq" id="WP_179443992.1">
    <property type="nucleotide sequence ID" value="NZ_JACBZS010000001.1"/>
</dbReference>
<protein>
    <submittedName>
        <fullName evidence="9">Multiple sugar transport system permease protein</fullName>
    </submittedName>
</protein>
<evidence type="ECO:0000256" key="1">
    <source>
        <dbReference type="ARBA" id="ARBA00004651"/>
    </source>
</evidence>
<keyword evidence="4 7" id="KW-0812">Transmembrane</keyword>
<dbReference type="EMBL" id="JACBZS010000001">
    <property type="protein sequence ID" value="NYI69989.1"/>
    <property type="molecule type" value="Genomic_DNA"/>
</dbReference>
<evidence type="ECO:0000256" key="4">
    <source>
        <dbReference type="ARBA" id="ARBA00022692"/>
    </source>
</evidence>
<name>A0A7Z0D6W9_9ACTN</name>
<evidence type="ECO:0000313" key="10">
    <source>
        <dbReference type="Proteomes" id="UP000527616"/>
    </source>
</evidence>
<keyword evidence="2 7" id="KW-0813">Transport</keyword>
<feature type="transmembrane region" description="Helical" evidence="7">
    <location>
        <begin position="77"/>
        <end position="100"/>
    </location>
</feature>
<sequence>MTSPSPAARRAPGSIAIYLVLAAGAVITLAPFLLSVLTSLKSPRQFANTSPLSPPAPPTAENYLALLGRDFVTPLAVTTQVVVVLVVGQLFFSILAAYAFARLRFPGRDALFWVYLATLMVPQIVTVIPLYTIFASTGLRNTFWSLVLPFVLGSPYAVFLLREYFRGIPADILDAARIDGAGNWRIIWSIVVPLSRPIIATLTIITVVTHWNSFLWPFIVTTGPTWQTLTVATDALRGQYNANWTLVMTATTIAMAPLLVIFTIFQRRIVNSIQLTGFK</sequence>